<protein>
    <submittedName>
        <fullName evidence="1">Retention module-containing protein</fullName>
    </submittedName>
</protein>
<dbReference type="RefSeq" id="WP_208891588.1">
    <property type="nucleotide sequence ID" value="NZ_JAHGUI010000001.1"/>
</dbReference>
<proteinExistence type="predicted"/>
<sequence>MELGSFSLGTTLTFGQMIVVDANGNVRVLQPGEKTLPGEIIISASNATPNDVGNNNDVQISRVNADGRNVDITNDINEIFAALEQGQDPTQLGEDLATAAGESNGSSPTGSVSIARDASETIAATEFSTSALTALGLSETQSLTLLESYSQSALGSIVTSINGAND</sequence>
<feature type="non-terminal residue" evidence="1">
    <location>
        <position position="166"/>
    </location>
</feature>
<dbReference type="NCBIfam" id="NF033682">
    <property type="entry name" value="retention_LapA"/>
    <property type="match status" value="1"/>
</dbReference>
<evidence type="ECO:0000313" key="2">
    <source>
        <dbReference type="Proteomes" id="UP000078309"/>
    </source>
</evidence>
<name>A0ABD4QN21_VIBAN</name>
<evidence type="ECO:0000313" key="1">
    <source>
        <dbReference type="EMBL" id="MBT2917063.1"/>
    </source>
</evidence>
<dbReference type="EMBL" id="JAHGUI010000001">
    <property type="protein sequence ID" value="MBT2917063.1"/>
    <property type="molecule type" value="Genomic_DNA"/>
</dbReference>
<comment type="caution">
    <text evidence="1">The sequence shown here is derived from an EMBL/GenBank/DDBJ whole genome shotgun (WGS) entry which is preliminary data.</text>
</comment>
<accession>A0ABD4QN21</accession>
<dbReference type="Proteomes" id="UP000078309">
    <property type="component" value="Unassembled WGS sequence"/>
</dbReference>
<dbReference type="InterPro" id="IPR047777">
    <property type="entry name" value="LapA-like_RM"/>
</dbReference>
<gene>
    <name evidence="1" type="ORF">PL14_00005</name>
</gene>
<reference evidence="1 2" key="1">
    <citation type="journal article" date="2017" name="J. Fish Dis.">
        <title>Comparative assessment of Vibrio virulence in marine fish larvae.</title>
        <authorList>
            <person name="Ronneseth A."/>
            <person name="Castillo D."/>
            <person name="D'Alvise P."/>
            <person name="Tonnesen O."/>
            <person name="Haugland G."/>
            <person name="Grotkjaer T."/>
            <person name="Engell-Sorensen K."/>
            <person name="Norremark L."/>
            <person name="Bergh O."/>
            <person name="Wergeland H.I."/>
            <person name="Gram L."/>
        </authorList>
    </citation>
    <scope>NUCLEOTIDE SEQUENCE [LARGE SCALE GENOMIC DNA]</scope>
    <source>
        <strain evidence="1 2">90-11-286</strain>
    </source>
</reference>
<dbReference type="AlphaFoldDB" id="A0ABD4QN21"/>
<organism evidence="1 2">
    <name type="scientific">Vibrio anguillarum</name>
    <name type="common">Listonella anguillarum</name>
    <dbReference type="NCBI Taxonomy" id="55601"/>
    <lineage>
        <taxon>Bacteria</taxon>
        <taxon>Pseudomonadati</taxon>
        <taxon>Pseudomonadota</taxon>
        <taxon>Gammaproteobacteria</taxon>
        <taxon>Vibrionales</taxon>
        <taxon>Vibrionaceae</taxon>
        <taxon>Vibrio</taxon>
    </lineage>
</organism>